<protein>
    <submittedName>
        <fullName evidence="2">Uncharacterized protein</fullName>
    </submittedName>
</protein>
<dbReference type="EMBL" id="CAJNNV010007758">
    <property type="protein sequence ID" value="CAE8595319.1"/>
    <property type="molecule type" value="Genomic_DNA"/>
</dbReference>
<evidence type="ECO:0000313" key="3">
    <source>
        <dbReference type="Proteomes" id="UP000654075"/>
    </source>
</evidence>
<organism evidence="2 3">
    <name type="scientific">Polarella glacialis</name>
    <name type="common">Dinoflagellate</name>
    <dbReference type="NCBI Taxonomy" id="89957"/>
    <lineage>
        <taxon>Eukaryota</taxon>
        <taxon>Sar</taxon>
        <taxon>Alveolata</taxon>
        <taxon>Dinophyceae</taxon>
        <taxon>Suessiales</taxon>
        <taxon>Suessiaceae</taxon>
        <taxon>Polarella</taxon>
    </lineage>
</organism>
<comment type="caution">
    <text evidence="2">The sequence shown here is derived from an EMBL/GenBank/DDBJ whole genome shotgun (WGS) entry which is preliminary data.</text>
</comment>
<name>A0A813ECI1_POLGL</name>
<reference evidence="2" key="1">
    <citation type="submission" date="2021-02" db="EMBL/GenBank/DDBJ databases">
        <authorList>
            <person name="Dougan E. K."/>
            <person name="Rhodes N."/>
            <person name="Thang M."/>
            <person name="Chan C."/>
        </authorList>
    </citation>
    <scope>NUCLEOTIDE SEQUENCE</scope>
</reference>
<dbReference type="AlphaFoldDB" id="A0A813ECI1"/>
<accession>A0A813ECI1</accession>
<gene>
    <name evidence="2" type="ORF">PGLA1383_LOCUS13832</name>
</gene>
<dbReference type="Proteomes" id="UP000654075">
    <property type="component" value="Unassembled WGS sequence"/>
</dbReference>
<proteinExistence type="predicted"/>
<evidence type="ECO:0000313" key="2">
    <source>
        <dbReference type="EMBL" id="CAE8595319.1"/>
    </source>
</evidence>
<keyword evidence="3" id="KW-1185">Reference proteome</keyword>
<feature type="region of interest" description="Disordered" evidence="1">
    <location>
        <begin position="68"/>
        <end position="114"/>
    </location>
</feature>
<feature type="compositionally biased region" description="Low complexity" evidence="1">
    <location>
        <begin position="99"/>
        <end position="114"/>
    </location>
</feature>
<evidence type="ECO:0000256" key="1">
    <source>
        <dbReference type="SAM" id="MobiDB-lite"/>
    </source>
</evidence>
<sequence length="114" mass="13433">MYVQMHNFELWLNLTSNLSLEVSQEEVTTQVTWQSPDQFCRDRSEEGFHCDGKRGGFAVDGRLEARLRRAKTSRQTSERGHKALQQQTLRNPKEWPKYNNNKNKNNNHNNNNNN</sequence>